<dbReference type="Proteomes" id="UP000614200">
    <property type="component" value="Unassembled WGS sequence"/>
</dbReference>
<evidence type="ECO:0000313" key="1">
    <source>
        <dbReference type="EMBL" id="MBF4694055.1"/>
    </source>
</evidence>
<gene>
    <name evidence="1" type="ORF">ISU02_13120</name>
</gene>
<evidence type="ECO:0008006" key="3">
    <source>
        <dbReference type="Google" id="ProtNLM"/>
    </source>
</evidence>
<proteinExistence type="predicted"/>
<keyword evidence="2" id="KW-1185">Reference proteome</keyword>
<protein>
    <recommendedName>
        <fullName evidence="3">RING-type domain-containing protein</fullName>
    </recommendedName>
</protein>
<dbReference type="EMBL" id="JADKNH010000007">
    <property type="protein sequence ID" value="MBF4694055.1"/>
    <property type="molecule type" value="Genomic_DNA"/>
</dbReference>
<sequence>MENSINKCQRCGNEILNQVIYKCVRCFTEYCVSCEDSNEGRCCPTCGMGARMILDQTPDKKKEVAL</sequence>
<accession>A0ABR9ZUD0</accession>
<name>A0ABR9ZUD0_9FIRM</name>
<comment type="caution">
    <text evidence="1">The sequence shown here is derived from an EMBL/GenBank/DDBJ whole genome shotgun (WGS) entry which is preliminary data.</text>
</comment>
<organism evidence="1 2">
    <name type="scientific">Fusibacter ferrireducens</name>
    <dbReference type="NCBI Taxonomy" id="2785058"/>
    <lineage>
        <taxon>Bacteria</taxon>
        <taxon>Bacillati</taxon>
        <taxon>Bacillota</taxon>
        <taxon>Clostridia</taxon>
        <taxon>Eubacteriales</taxon>
        <taxon>Eubacteriales Family XII. Incertae Sedis</taxon>
        <taxon>Fusibacter</taxon>
    </lineage>
</organism>
<reference evidence="1 2" key="1">
    <citation type="submission" date="2020-11" db="EMBL/GenBank/DDBJ databases">
        <title>Fusibacter basophilias sp. nov.</title>
        <authorList>
            <person name="Qiu D."/>
        </authorList>
    </citation>
    <scope>NUCLEOTIDE SEQUENCE [LARGE SCALE GENOMIC DNA]</scope>
    <source>
        <strain evidence="1 2">Q10-2</strain>
    </source>
</reference>
<evidence type="ECO:0000313" key="2">
    <source>
        <dbReference type="Proteomes" id="UP000614200"/>
    </source>
</evidence>
<dbReference type="RefSeq" id="WP_194702287.1">
    <property type="nucleotide sequence ID" value="NZ_JADKNH010000007.1"/>
</dbReference>